<keyword evidence="12" id="KW-0325">Glycoprotein</keyword>
<evidence type="ECO:0000256" key="13">
    <source>
        <dbReference type="ARBA" id="ARBA00023198"/>
    </source>
</evidence>
<dbReference type="SMART" id="SM00365">
    <property type="entry name" value="LRR_SD22"/>
    <property type="match status" value="6"/>
</dbReference>
<accession>A0A9D3BML9</accession>
<dbReference type="PANTHER" id="PTHR24365:SF522">
    <property type="entry name" value="LOW QUALITY PROTEIN: TOLL-LIKE RECEPTOR 13-RELATED"/>
    <property type="match status" value="1"/>
</dbReference>
<keyword evidence="5 14" id="KW-0812">Transmembrane</keyword>
<keyword evidence="11 16" id="KW-0675">Receptor</keyword>
<evidence type="ECO:0000256" key="1">
    <source>
        <dbReference type="ARBA" id="ARBA00004479"/>
    </source>
</evidence>
<evidence type="ECO:0000256" key="9">
    <source>
        <dbReference type="ARBA" id="ARBA00022989"/>
    </source>
</evidence>
<evidence type="ECO:0000256" key="12">
    <source>
        <dbReference type="ARBA" id="ARBA00023180"/>
    </source>
</evidence>
<dbReference type="SMART" id="SM00369">
    <property type="entry name" value="LRR_TYP"/>
    <property type="match status" value="16"/>
</dbReference>
<dbReference type="Gene3D" id="3.80.10.10">
    <property type="entry name" value="Ribonuclease Inhibitor"/>
    <property type="match status" value="4"/>
</dbReference>
<dbReference type="PRINTS" id="PR00019">
    <property type="entry name" value="LEURICHRPT"/>
</dbReference>
<dbReference type="OMA" id="YSWELTN"/>
<evidence type="ECO:0000256" key="14">
    <source>
        <dbReference type="SAM" id="Phobius"/>
    </source>
</evidence>
<sequence length="953" mass="108827">MMGSNGGNQSKLIFVFLLMVTSGLIVPVEGFFLESCVITRNTAQCVKKKLTTVPQDIPPTVTGFDLSVNRLSKIQASDFKDLPFLTRLDLNRNYISQIGSFAFAGLISLQKLNLNNNKVVQLEENVFHGLSNLTELRMNYNRIKVVTTTSFQSLTRLRSLDLSENKLQTMDDLRLILQHLPQLKELLLKRNAFKSFHSWELPNRLGELNALDLSFNPLDKFIITEDVFPNLTRFVIGDLYRKAQMKWDVRSQTFLSRVSKLNISGLHMALDDMKALFESVNSSLTHLIMNGMKGNLRALINTSCAIPTMSTLQVSRNKLKFVGHDFFKLCANVTELDLSENKIVNIQDDAFTPLENLLILDLSRNRLLTIPSAMKSLGHLSKLDLSFNNISTIGCEDFSSLTKLQELNLKNNYFPALKACAFKDLTQLKGLKLQYCHISNLNGAFVKHLPNLQWLQLNRNKLTTIKRGELSGLWSLLNLSLHENKIRNLNHNSFVGLTNLSSIRLQSNLITSQDLNTGAFNTLVNLRKLDVSDNHIKFVQSASESQAPFSNLQHLEKLSINTQHLKGKSRLPPHLLKGLTSLLSFSVRNIQLISLDKEAFKYTPNLERLDVSSNDLGNLPAELFSPIPNLKSLYISRASLQSLDFFIKANLTKVDFVQSTHNQYSVISKDVIESLPALASVNLDGNSFMCDCDNAWFLNWTKASRQTQVLGASNFLCNYPEDFKGTAFLDFDPTSCSVETGFICYVSTTCMILCFIVASFTYHFMRWQLYCAYYLFLAWLYNKKHENSQTPHQYDAFISYNTHDELWVVGELLPKLEGEQGWRLCLHHRDFQPGKPIIDNISDAIYGSRKTICVISRRYLESEWCSREVQTASFRLFDEQKDVLILVFLEDIPTYLLSPYHRMRKLLKKQTYLSWPRAADHPEVFWEKLRQALQTGDHLNKEKRNLGILEPQT</sequence>
<proteinExistence type="inferred from homology"/>
<comment type="similarity">
    <text evidence="2">Belongs to the Toll-like receptor family.</text>
</comment>
<keyword evidence="4" id="KW-0433">Leucine-rich repeat</keyword>
<evidence type="ECO:0000256" key="5">
    <source>
        <dbReference type="ARBA" id="ARBA00022692"/>
    </source>
</evidence>
<dbReference type="Pfam" id="PF13855">
    <property type="entry name" value="LRR_8"/>
    <property type="match status" value="5"/>
</dbReference>
<feature type="domain" description="TIR" evidence="15">
    <location>
        <begin position="792"/>
        <end position="933"/>
    </location>
</feature>
<evidence type="ECO:0000256" key="11">
    <source>
        <dbReference type="ARBA" id="ARBA00023170"/>
    </source>
</evidence>
<dbReference type="FunFam" id="3.80.10.10:FF:000770">
    <property type="entry name" value="Uncharacterized protein"/>
    <property type="match status" value="1"/>
</dbReference>
<dbReference type="FunFam" id="3.80.10.10:FF:001164">
    <property type="entry name" value="GH01279p"/>
    <property type="match status" value="1"/>
</dbReference>
<dbReference type="InterPro" id="IPR035897">
    <property type="entry name" value="Toll_tir_struct_dom_sf"/>
</dbReference>
<evidence type="ECO:0000313" key="16">
    <source>
        <dbReference type="EMBL" id="KAF7214136.1"/>
    </source>
</evidence>
<dbReference type="SUPFAM" id="SSF52200">
    <property type="entry name" value="Toll/Interleukin receptor TIR domain"/>
    <property type="match status" value="1"/>
</dbReference>
<dbReference type="PROSITE" id="PS51450">
    <property type="entry name" value="LRR"/>
    <property type="match status" value="5"/>
</dbReference>
<keyword evidence="10 14" id="KW-0472">Membrane</keyword>
<dbReference type="GO" id="GO:0006954">
    <property type="term" value="P:inflammatory response"/>
    <property type="evidence" value="ECO:0007669"/>
    <property type="project" value="UniProtKB-KW"/>
</dbReference>
<evidence type="ECO:0000256" key="4">
    <source>
        <dbReference type="ARBA" id="ARBA00022614"/>
    </source>
</evidence>
<gene>
    <name evidence="16" type="ORF">G4P62_008390</name>
</gene>
<dbReference type="GO" id="GO:0007165">
    <property type="term" value="P:signal transduction"/>
    <property type="evidence" value="ECO:0007669"/>
    <property type="project" value="InterPro"/>
</dbReference>
<evidence type="ECO:0000313" key="17">
    <source>
        <dbReference type="Proteomes" id="UP000822369"/>
    </source>
</evidence>
<dbReference type="FunFam" id="3.40.50.10140:FF:000001">
    <property type="entry name" value="Toll-like receptor 2"/>
    <property type="match status" value="1"/>
</dbReference>
<dbReference type="InterPro" id="IPR001611">
    <property type="entry name" value="Leu-rich_rpt"/>
</dbReference>
<evidence type="ECO:0000256" key="7">
    <source>
        <dbReference type="ARBA" id="ARBA00022737"/>
    </source>
</evidence>
<dbReference type="KEGG" id="nfu:107383066"/>
<dbReference type="SUPFAM" id="SSF52058">
    <property type="entry name" value="L domain-like"/>
    <property type="match status" value="2"/>
</dbReference>
<dbReference type="GO" id="GO:0038023">
    <property type="term" value="F:signaling receptor activity"/>
    <property type="evidence" value="ECO:0007669"/>
    <property type="project" value="TreeGrafter"/>
</dbReference>
<dbReference type="InterPro" id="IPR000483">
    <property type="entry name" value="Cys-rich_flank_reg_C"/>
</dbReference>
<evidence type="ECO:0000256" key="8">
    <source>
        <dbReference type="ARBA" id="ARBA00022859"/>
    </source>
</evidence>
<dbReference type="GO" id="GO:0045087">
    <property type="term" value="P:innate immune response"/>
    <property type="evidence" value="ECO:0007669"/>
    <property type="project" value="UniProtKB-KW"/>
</dbReference>
<dbReference type="PROSITE" id="PS50104">
    <property type="entry name" value="TIR"/>
    <property type="match status" value="1"/>
</dbReference>
<dbReference type="Gene3D" id="3.40.50.10140">
    <property type="entry name" value="Toll/interleukin-1 receptor homology (TIR) domain"/>
    <property type="match status" value="1"/>
</dbReference>
<dbReference type="SMART" id="SM00255">
    <property type="entry name" value="TIR"/>
    <property type="match status" value="1"/>
</dbReference>
<dbReference type="EMBL" id="JAAVVJ010000010">
    <property type="protein sequence ID" value="KAF7214136.1"/>
    <property type="molecule type" value="Genomic_DNA"/>
</dbReference>
<comment type="caution">
    <text evidence="16">The sequence shown here is derived from an EMBL/GenBank/DDBJ whole genome shotgun (WGS) entry which is preliminary data.</text>
</comment>
<comment type="subcellular location">
    <subcellularLocation>
        <location evidence="1">Membrane</location>
        <topology evidence="1">Single-pass type I membrane protein</topology>
    </subcellularLocation>
</comment>
<evidence type="ECO:0000259" key="15">
    <source>
        <dbReference type="PROSITE" id="PS50104"/>
    </source>
</evidence>
<keyword evidence="9 14" id="KW-1133">Transmembrane helix</keyword>
<dbReference type="InterPro" id="IPR000157">
    <property type="entry name" value="TIR_dom"/>
</dbReference>
<dbReference type="SMART" id="SM00082">
    <property type="entry name" value="LRRCT"/>
    <property type="match status" value="1"/>
</dbReference>
<keyword evidence="13" id="KW-0395">Inflammatory response</keyword>
<dbReference type="PANTHER" id="PTHR24365">
    <property type="entry name" value="TOLL-LIKE RECEPTOR"/>
    <property type="match status" value="1"/>
</dbReference>
<dbReference type="Pfam" id="PF01582">
    <property type="entry name" value="TIR"/>
    <property type="match status" value="1"/>
</dbReference>
<keyword evidence="7" id="KW-0677">Repeat</keyword>
<dbReference type="Proteomes" id="UP000822369">
    <property type="component" value="Chromosome 10"/>
</dbReference>
<dbReference type="GO" id="GO:0005886">
    <property type="term" value="C:plasma membrane"/>
    <property type="evidence" value="ECO:0007669"/>
    <property type="project" value="TreeGrafter"/>
</dbReference>
<dbReference type="InterPro" id="IPR003591">
    <property type="entry name" value="Leu-rich_rpt_typical-subtyp"/>
</dbReference>
<keyword evidence="8" id="KW-0391">Immunity</keyword>
<keyword evidence="6" id="KW-0732">Signal</keyword>
<evidence type="ECO:0000256" key="2">
    <source>
        <dbReference type="ARBA" id="ARBA00009634"/>
    </source>
</evidence>
<feature type="transmembrane region" description="Helical" evidence="14">
    <location>
        <begin position="12"/>
        <end position="33"/>
    </location>
</feature>
<evidence type="ECO:0000256" key="3">
    <source>
        <dbReference type="ARBA" id="ARBA00022588"/>
    </source>
</evidence>
<keyword evidence="3" id="KW-0399">Innate immunity</keyword>
<evidence type="ECO:0000256" key="10">
    <source>
        <dbReference type="ARBA" id="ARBA00023136"/>
    </source>
</evidence>
<reference evidence="16" key="1">
    <citation type="submission" date="2020-03" db="EMBL/GenBank/DDBJ databases">
        <title>Intra-Species Differences in Population Size shape Life History and Genome Evolution.</title>
        <authorList>
            <person name="Willemsen D."/>
            <person name="Cui R."/>
            <person name="Valenzano D.R."/>
        </authorList>
    </citation>
    <scope>NUCLEOTIDE SEQUENCE</scope>
    <source>
        <strain evidence="16">GRZ</strain>
        <tissue evidence="16">Whole</tissue>
    </source>
</reference>
<dbReference type="AlphaFoldDB" id="A0A9D3BML9"/>
<protein>
    <submittedName>
        <fullName evidence="16">Toll-like receptor 13</fullName>
    </submittedName>
</protein>
<dbReference type="InterPro" id="IPR032675">
    <property type="entry name" value="LRR_dom_sf"/>
</dbReference>
<name>A0A9D3BML9_NOTFU</name>
<evidence type="ECO:0000256" key="6">
    <source>
        <dbReference type="ARBA" id="ARBA00022729"/>
    </source>
</evidence>
<organism evidence="16 17">
    <name type="scientific">Nothobranchius furzeri</name>
    <name type="common">Turquoise killifish</name>
    <dbReference type="NCBI Taxonomy" id="105023"/>
    <lineage>
        <taxon>Eukaryota</taxon>
        <taxon>Metazoa</taxon>
        <taxon>Chordata</taxon>
        <taxon>Craniata</taxon>
        <taxon>Vertebrata</taxon>
        <taxon>Euteleostomi</taxon>
        <taxon>Actinopterygii</taxon>
        <taxon>Neopterygii</taxon>
        <taxon>Teleostei</taxon>
        <taxon>Neoteleostei</taxon>
        <taxon>Acanthomorphata</taxon>
        <taxon>Ovalentaria</taxon>
        <taxon>Atherinomorphae</taxon>
        <taxon>Cyprinodontiformes</taxon>
        <taxon>Nothobranchiidae</taxon>
        <taxon>Nothobranchius</taxon>
    </lineage>
</organism>